<dbReference type="Gene3D" id="3.40.50.1820">
    <property type="entry name" value="alpha/beta hydrolase"/>
    <property type="match status" value="1"/>
</dbReference>
<evidence type="ECO:0000313" key="1">
    <source>
        <dbReference type="EMBL" id="AOH84588.1"/>
    </source>
</evidence>
<dbReference type="OrthoDB" id="9767934at2"/>
<organism evidence="1 2">
    <name type="scientific">Sphingomonas panacis</name>
    <dbReference type="NCBI Taxonomy" id="1560345"/>
    <lineage>
        <taxon>Bacteria</taxon>
        <taxon>Pseudomonadati</taxon>
        <taxon>Pseudomonadota</taxon>
        <taxon>Alphaproteobacteria</taxon>
        <taxon>Sphingomonadales</taxon>
        <taxon>Sphingomonadaceae</taxon>
        <taxon>Sphingomonas</taxon>
    </lineage>
</organism>
<dbReference type="InterPro" id="IPR051321">
    <property type="entry name" value="PHA/PHB_synthase"/>
</dbReference>
<dbReference type="STRING" id="1560345.AWL63_12040"/>
<dbReference type="InterPro" id="IPR029058">
    <property type="entry name" value="AB_hydrolase_fold"/>
</dbReference>
<protein>
    <submittedName>
        <fullName evidence="1">Poly-beta-hydroxybutyrate polymerase</fullName>
    </submittedName>
</protein>
<reference evidence="1 2" key="1">
    <citation type="submission" date="2016-01" db="EMBL/GenBank/DDBJ databases">
        <title>Complete genome and mega plasmid sequence of Sphingomonas panacis DCY99 elicits systemic resistance in rice to Xanthomonas oryzae.</title>
        <authorList>
            <person name="Kim Y.J."/>
            <person name="Yang D.C."/>
            <person name="Sing P."/>
        </authorList>
    </citation>
    <scope>NUCLEOTIDE SEQUENCE [LARGE SCALE GENOMIC DNA]</scope>
    <source>
        <strain evidence="1 2">DCY99</strain>
    </source>
</reference>
<dbReference type="AlphaFoldDB" id="A0A1B3ZAX8"/>
<keyword evidence="2" id="KW-1185">Reference proteome</keyword>
<proteinExistence type="predicted"/>
<dbReference type="Proteomes" id="UP000094256">
    <property type="component" value="Chromosome"/>
</dbReference>
<gene>
    <name evidence="1" type="ORF">AWL63_12040</name>
</gene>
<dbReference type="PANTHER" id="PTHR36837:SF4">
    <property type="entry name" value="BLR0908 PROTEIN"/>
    <property type="match status" value="1"/>
</dbReference>
<dbReference type="EMBL" id="CP014168">
    <property type="protein sequence ID" value="AOH84588.1"/>
    <property type="molecule type" value="Genomic_DNA"/>
</dbReference>
<dbReference type="PANTHER" id="PTHR36837">
    <property type="entry name" value="POLY(3-HYDROXYALKANOATE) POLYMERASE SUBUNIT PHAC"/>
    <property type="match status" value="1"/>
</dbReference>
<name>A0A1B3ZAX8_9SPHN</name>
<dbReference type="SUPFAM" id="SSF53474">
    <property type="entry name" value="alpha/beta-Hydrolases"/>
    <property type="match status" value="1"/>
</dbReference>
<sequence>MVVSRLTPFDAASQHGPRPLPLFLEMLQSETAESPERRTAALAGLRAFQEAPRGRPRKLAPIRFRKGRVRLRDYGVKGETARPVIVVPSLINGPNILDLTHDVSLLRWLAGTGVRPLLVDWGAPPPRDRGMDLAGHVEQLLLPLIAKVTERLGEPPVLAGYCLGGTMALGAACAATVAGLALIAAPWRFAGFGAGRADIGSLWSAAKPSCEAMGLVPVEVLQSGFWRLDPAKTIAKYEAFARMQPGSPAWKAFIAVEDWANGGAPLPYGAGRQLMEDFIARDLPGSGAWRIAGAVAGPAQLDCPAIEFVSRHDRIVPAASAADLPDRHDVAAGHVGMIVGSRRRAELWEPLADWLSALPRPK</sequence>
<dbReference type="KEGG" id="span:AWL63_12040"/>
<accession>A0A1B3ZAX8</accession>
<evidence type="ECO:0000313" key="2">
    <source>
        <dbReference type="Proteomes" id="UP000094256"/>
    </source>
</evidence>